<organism evidence="5 6">
    <name type="scientific">Prosthecobacter algae</name>
    <dbReference type="NCBI Taxonomy" id="1144682"/>
    <lineage>
        <taxon>Bacteria</taxon>
        <taxon>Pseudomonadati</taxon>
        <taxon>Verrucomicrobiota</taxon>
        <taxon>Verrucomicrobiia</taxon>
        <taxon>Verrucomicrobiales</taxon>
        <taxon>Verrucomicrobiaceae</taxon>
        <taxon>Prosthecobacter</taxon>
    </lineage>
</organism>
<comment type="caution">
    <text evidence="5">The sequence shown here is derived from an EMBL/GenBank/DDBJ whole genome shotgun (WGS) entry which is preliminary data.</text>
</comment>
<comment type="similarity">
    <text evidence="4">Belongs to the L/F-transferase family.</text>
</comment>
<evidence type="ECO:0000256" key="3">
    <source>
        <dbReference type="ARBA" id="ARBA00023315"/>
    </source>
</evidence>
<dbReference type="InterPro" id="IPR042203">
    <property type="entry name" value="Leu/Phe-tRNA_Trfase_C"/>
</dbReference>
<evidence type="ECO:0000313" key="5">
    <source>
        <dbReference type="EMBL" id="GAA5144240.1"/>
    </source>
</evidence>
<evidence type="ECO:0000256" key="2">
    <source>
        <dbReference type="ARBA" id="ARBA00022679"/>
    </source>
</evidence>
<keyword evidence="2 4" id="KW-0808">Transferase</keyword>
<dbReference type="Pfam" id="PF03588">
    <property type="entry name" value="Leu_Phe_trans"/>
    <property type="match status" value="1"/>
</dbReference>
<reference evidence="6" key="1">
    <citation type="journal article" date="2019" name="Int. J. Syst. Evol. Microbiol.">
        <title>The Global Catalogue of Microorganisms (GCM) 10K type strain sequencing project: providing services to taxonomists for standard genome sequencing and annotation.</title>
        <authorList>
            <consortium name="The Broad Institute Genomics Platform"/>
            <consortium name="The Broad Institute Genome Sequencing Center for Infectious Disease"/>
            <person name="Wu L."/>
            <person name="Ma J."/>
        </authorList>
    </citation>
    <scope>NUCLEOTIDE SEQUENCE [LARGE SCALE GENOMIC DNA]</scope>
    <source>
        <strain evidence="6">JCM 18053</strain>
    </source>
</reference>
<dbReference type="NCBIfam" id="TIGR00667">
    <property type="entry name" value="aat"/>
    <property type="match status" value="1"/>
</dbReference>
<accession>A0ABP9PC95</accession>
<dbReference type="Proteomes" id="UP001499852">
    <property type="component" value="Unassembled WGS sequence"/>
</dbReference>
<name>A0ABP9PC95_9BACT</name>
<dbReference type="InterPro" id="IPR004616">
    <property type="entry name" value="Leu/Phe-tRNA_Trfase"/>
</dbReference>
<evidence type="ECO:0000256" key="1">
    <source>
        <dbReference type="ARBA" id="ARBA00022490"/>
    </source>
</evidence>
<gene>
    <name evidence="4 5" type="primary">aat</name>
    <name evidence="5" type="ORF">GCM10023213_34000</name>
</gene>
<dbReference type="HAMAP" id="MF_00688">
    <property type="entry name" value="Leu_Phe_trans"/>
    <property type="match status" value="1"/>
</dbReference>
<dbReference type="InterPro" id="IPR016181">
    <property type="entry name" value="Acyl_CoA_acyltransferase"/>
</dbReference>
<comment type="subcellular location">
    <subcellularLocation>
        <location evidence="4">Cytoplasm</location>
    </subcellularLocation>
</comment>
<keyword evidence="1 4" id="KW-0963">Cytoplasm</keyword>
<sequence length="231" mass="26000">MASGSGLASRDLLHTGLQMGRTSLSLSSPCHMLDPVQLLSAYCEGAFPMGDEGGRISWFRPPHRGILPIADFHVPRRFARYLRDHPFEVRWNTSFGDVMRGCADRPETWITDAILDSYQELHRLGFAHSAEVWRGSRLVGGVYGVSIGGAFFGESMFSRETQASKVALTHLQWRLKERGFIVHDTQWTTDHLASLGGYEIPCADYLDLLHRAIRLPVTFDDRPLGAHMVFR</sequence>
<evidence type="ECO:0000256" key="4">
    <source>
        <dbReference type="HAMAP-Rule" id="MF_00688"/>
    </source>
</evidence>
<evidence type="ECO:0000313" key="6">
    <source>
        <dbReference type="Proteomes" id="UP001499852"/>
    </source>
</evidence>
<dbReference type="GO" id="GO:0016740">
    <property type="term" value="F:transferase activity"/>
    <property type="evidence" value="ECO:0007669"/>
    <property type="project" value="UniProtKB-KW"/>
</dbReference>
<keyword evidence="3 4" id="KW-0012">Acyltransferase</keyword>
<protein>
    <recommendedName>
        <fullName evidence="4">Leucyl/phenylalanyl-tRNA--protein transferase</fullName>
        <ecNumber evidence="4">2.3.2.6</ecNumber>
    </recommendedName>
    <alternativeName>
        <fullName evidence="4">L/F-transferase</fullName>
    </alternativeName>
    <alternativeName>
        <fullName evidence="4">Leucyltransferase</fullName>
    </alternativeName>
    <alternativeName>
        <fullName evidence="4">Phenyalanyltransferase</fullName>
    </alternativeName>
</protein>
<dbReference type="EMBL" id="BAABIA010000007">
    <property type="protein sequence ID" value="GAA5144240.1"/>
    <property type="molecule type" value="Genomic_DNA"/>
</dbReference>
<dbReference type="PANTHER" id="PTHR30098">
    <property type="entry name" value="LEUCYL/PHENYLALANYL-TRNA--PROTEIN TRANSFERASE"/>
    <property type="match status" value="1"/>
</dbReference>
<comment type="function">
    <text evidence="4">Functions in the N-end rule pathway of protein degradation where it conjugates Leu, Phe and, less efficiently, Met from aminoacyl-tRNAs to the N-termini of proteins containing an N-terminal arginine or lysine.</text>
</comment>
<comment type="catalytic activity">
    <reaction evidence="4">
        <text>L-phenylalanyl-tRNA(Phe) + an N-terminal L-alpha-aminoacyl-[protein] = an N-terminal L-phenylalanyl-L-alpha-aminoacyl-[protein] + tRNA(Phe)</text>
        <dbReference type="Rhea" id="RHEA:43632"/>
        <dbReference type="Rhea" id="RHEA-COMP:9668"/>
        <dbReference type="Rhea" id="RHEA-COMP:9699"/>
        <dbReference type="Rhea" id="RHEA-COMP:10636"/>
        <dbReference type="Rhea" id="RHEA-COMP:10637"/>
        <dbReference type="ChEBI" id="CHEBI:78442"/>
        <dbReference type="ChEBI" id="CHEBI:78531"/>
        <dbReference type="ChEBI" id="CHEBI:78597"/>
        <dbReference type="ChEBI" id="CHEBI:83561"/>
        <dbReference type="EC" id="2.3.2.6"/>
    </reaction>
</comment>
<dbReference type="EC" id="2.3.2.6" evidence="4"/>
<comment type="catalytic activity">
    <reaction evidence="4">
        <text>N-terminal L-lysyl-[protein] + L-leucyl-tRNA(Leu) = N-terminal L-leucyl-L-lysyl-[protein] + tRNA(Leu) + H(+)</text>
        <dbReference type="Rhea" id="RHEA:12340"/>
        <dbReference type="Rhea" id="RHEA-COMP:9613"/>
        <dbReference type="Rhea" id="RHEA-COMP:9622"/>
        <dbReference type="Rhea" id="RHEA-COMP:12670"/>
        <dbReference type="Rhea" id="RHEA-COMP:12671"/>
        <dbReference type="ChEBI" id="CHEBI:15378"/>
        <dbReference type="ChEBI" id="CHEBI:65249"/>
        <dbReference type="ChEBI" id="CHEBI:78442"/>
        <dbReference type="ChEBI" id="CHEBI:78494"/>
        <dbReference type="ChEBI" id="CHEBI:133043"/>
        <dbReference type="EC" id="2.3.2.6"/>
    </reaction>
</comment>
<dbReference type="Gene3D" id="3.40.630.70">
    <property type="entry name" value="Leucyl/phenylalanyl-tRNA-protein transferase, C-terminal domain"/>
    <property type="match status" value="1"/>
</dbReference>
<proteinExistence type="inferred from homology"/>
<comment type="catalytic activity">
    <reaction evidence="4">
        <text>N-terminal L-arginyl-[protein] + L-leucyl-tRNA(Leu) = N-terminal L-leucyl-L-arginyl-[protein] + tRNA(Leu) + H(+)</text>
        <dbReference type="Rhea" id="RHEA:50416"/>
        <dbReference type="Rhea" id="RHEA-COMP:9613"/>
        <dbReference type="Rhea" id="RHEA-COMP:9622"/>
        <dbReference type="Rhea" id="RHEA-COMP:12672"/>
        <dbReference type="Rhea" id="RHEA-COMP:12673"/>
        <dbReference type="ChEBI" id="CHEBI:15378"/>
        <dbReference type="ChEBI" id="CHEBI:64719"/>
        <dbReference type="ChEBI" id="CHEBI:78442"/>
        <dbReference type="ChEBI" id="CHEBI:78494"/>
        <dbReference type="ChEBI" id="CHEBI:133044"/>
        <dbReference type="EC" id="2.3.2.6"/>
    </reaction>
</comment>
<keyword evidence="6" id="KW-1185">Reference proteome</keyword>
<dbReference type="SUPFAM" id="SSF55729">
    <property type="entry name" value="Acyl-CoA N-acyltransferases (Nat)"/>
    <property type="match status" value="1"/>
</dbReference>
<dbReference type="PANTHER" id="PTHR30098:SF2">
    <property type="entry name" value="LEUCYL_PHENYLALANYL-TRNA--PROTEIN TRANSFERASE"/>
    <property type="match status" value="1"/>
</dbReference>